<dbReference type="SUPFAM" id="SSF53720">
    <property type="entry name" value="ALDH-like"/>
    <property type="match status" value="1"/>
</dbReference>
<dbReference type="Proteomes" id="UP000539538">
    <property type="component" value="Unassembled WGS sequence"/>
</dbReference>
<proteinExistence type="predicted"/>
<dbReference type="PROSITE" id="PS00070">
    <property type="entry name" value="ALDEHYDE_DEHYDR_CYS"/>
    <property type="match status" value="1"/>
</dbReference>
<dbReference type="InterPro" id="IPR015590">
    <property type="entry name" value="Aldehyde_DH_dom"/>
</dbReference>
<organism evidence="3 4">
    <name type="scientific">Aminobacter niigataensis</name>
    <dbReference type="NCBI Taxonomy" id="83265"/>
    <lineage>
        <taxon>Bacteria</taxon>
        <taxon>Pseudomonadati</taxon>
        <taxon>Pseudomonadota</taxon>
        <taxon>Alphaproteobacteria</taxon>
        <taxon>Hyphomicrobiales</taxon>
        <taxon>Phyllobacteriaceae</taxon>
        <taxon>Aminobacter</taxon>
    </lineage>
</organism>
<dbReference type="EMBL" id="JACHOT010000006">
    <property type="protein sequence ID" value="MBB4652192.1"/>
    <property type="molecule type" value="Genomic_DNA"/>
</dbReference>
<evidence type="ECO:0000313" key="4">
    <source>
        <dbReference type="Proteomes" id="UP000539538"/>
    </source>
</evidence>
<evidence type="ECO:0000256" key="1">
    <source>
        <dbReference type="ARBA" id="ARBA00023002"/>
    </source>
</evidence>
<dbReference type="PANTHER" id="PTHR11699">
    <property type="entry name" value="ALDEHYDE DEHYDROGENASE-RELATED"/>
    <property type="match status" value="1"/>
</dbReference>
<feature type="domain" description="Aldehyde dehydrogenase" evidence="2">
    <location>
        <begin position="16"/>
        <end position="453"/>
    </location>
</feature>
<gene>
    <name evidence="3" type="ORF">GGQ99_003968</name>
</gene>
<name>A0ABR6L5W4_9HYPH</name>
<reference evidence="3 4" key="1">
    <citation type="submission" date="2020-08" db="EMBL/GenBank/DDBJ databases">
        <title>Genomic Encyclopedia of Type Strains, Phase IV (KMG-IV): sequencing the most valuable type-strain genomes for metagenomic binning, comparative biology and taxonomic classification.</title>
        <authorList>
            <person name="Goeker M."/>
        </authorList>
    </citation>
    <scope>NUCLEOTIDE SEQUENCE [LARGE SCALE GENOMIC DNA]</scope>
    <source>
        <strain evidence="3 4">DSM 7050</strain>
    </source>
</reference>
<accession>A0ABR6L5W4</accession>
<dbReference type="Gene3D" id="3.40.605.10">
    <property type="entry name" value="Aldehyde Dehydrogenase, Chain A, domain 1"/>
    <property type="match status" value="1"/>
</dbReference>
<dbReference type="CDD" id="cd07078">
    <property type="entry name" value="ALDH"/>
    <property type="match status" value="1"/>
</dbReference>
<keyword evidence="4" id="KW-1185">Reference proteome</keyword>
<dbReference type="InterPro" id="IPR016161">
    <property type="entry name" value="Ald_DH/histidinol_DH"/>
</dbReference>
<comment type="caution">
    <text evidence="3">The sequence shown here is derived from an EMBL/GenBank/DDBJ whole genome shotgun (WGS) entry which is preliminary data.</text>
</comment>
<dbReference type="InterPro" id="IPR016160">
    <property type="entry name" value="Ald_DH_CS_CYS"/>
</dbReference>
<dbReference type="InterPro" id="IPR016163">
    <property type="entry name" value="Ald_DH_C"/>
</dbReference>
<dbReference type="Pfam" id="PF00171">
    <property type="entry name" value="Aldedh"/>
    <property type="match status" value="1"/>
</dbReference>
<evidence type="ECO:0000313" key="3">
    <source>
        <dbReference type="EMBL" id="MBB4652192.1"/>
    </source>
</evidence>
<dbReference type="Gene3D" id="3.40.309.10">
    <property type="entry name" value="Aldehyde Dehydrogenase, Chain A, domain 2"/>
    <property type="match status" value="1"/>
</dbReference>
<evidence type="ECO:0000259" key="2">
    <source>
        <dbReference type="Pfam" id="PF00171"/>
    </source>
</evidence>
<protein>
    <submittedName>
        <fullName evidence="3">Acyl-CoA reductase-like NAD-dependent aldehyde dehydrogenase</fullName>
    </submittedName>
</protein>
<keyword evidence="1" id="KW-0560">Oxidoreductase</keyword>
<dbReference type="RefSeq" id="WP_183263827.1">
    <property type="nucleotide sequence ID" value="NZ_BAAAVZ010000009.1"/>
</dbReference>
<sequence length="456" mass="48453">MTVALSSVPTGANLQTDPASFDRIIENGRKARPEWRGMPVEARARILMRLAELISVEKERFAQLLIREVGKPLGEARAEVDASVRMLEYFAGWPLWGRTAQVGAVSSLPEGGVLLKPQGLVGLITPWNYPLSSPVQKIAGALVTGNVVIWRPSPLCQETSALVTDLAVRAGLPDHVLTPLYEQGSDLARRLVADPRVQAVSFTGSTAVGQQIRQTVLQRQGAIQCEMGGKNAAVVAADADLRHAARRIAYGAFGFAGQKCTAVSRVYVEREVADAFLGLLSEAVSALGFGDPQSERTVAGPVISSDKSRELDGVREAALARGIPQLRLELTTVGDSTGGAFFAPTVFYDVPRDDDLMREEFFGPILAVTQVSDLTDAIACVNDSDYGLAACVFTTDRAKARRFAAEAEVGTVKINDSTPGLSVGLPAGGWKGSGAGVGELGDESIRFFTRSTAVIG</sequence>
<dbReference type="InterPro" id="IPR016162">
    <property type="entry name" value="Ald_DH_N"/>
</dbReference>